<dbReference type="PANTHER" id="PTHR33993:SF5">
    <property type="entry name" value="GLYOXALASE"/>
    <property type="match status" value="1"/>
</dbReference>
<evidence type="ECO:0000313" key="3">
    <source>
        <dbReference type="EMBL" id="MCK9687004.1"/>
    </source>
</evidence>
<dbReference type="InterPro" id="IPR052164">
    <property type="entry name" value="Anthracycline_SecMetBiosynth"/>
</dbReference>
<keyword evidence="4" id="KW-1185">Reference proteome</keyword>
<dbReference type="CDD" id="cd06587">
    <property type="entry name" value="VOC"/>
    <property type="match status" value="1"/>
</dbReference>
<feature type="signal peptide" evidence="1">
    <location>
        <begin position="1"/>
        <end position="22"/>
    </location>
</feature>
<reference evidence="3" key="1">
    <citation type="submission" date="2021-11" db="EMBL/GenBank/DDBJ databases">
        <title>BS-T2-15 a new species belonging to the Comamonadaceae family isolated from the soil of a French oak forest.</title>
        <authorList>
            <person name="Mieszkin S."/>
            <person name="Alain K."/>
        </authorList>
    </citation>
    <scope>NUCLEOTIDE SEQUENCE</scope>
    <source>
        <strain evidence="3">BS-T2-15</strain>
    </source>
</reference>
<dbReference type="Proteomes" id="UP001139353">
    <property type="component" value="Unassembled WGS sequence"/>
</dbReference>
<dbReference type="AlphaFoldDB" id="A0A9X2C2L9"/>
<evidence type="ECO:0000256" key="1">
    <source>
        <dbReference type="SAM" id="SignalP"/>
    </source>
</evidence>
<sequence length="154" mass="16596">MTIRTFLALCLGVLMTVGSAQAAPADAPGHITGIGGVFFKAKDPKALVAWYRDVLGMPVQAWGGAALHYDAPNHPPAAAWSAFAASSSYFAPSTSNFMINYSVDDLDAIVARLHAKNVEVIKRSDDDTNGRFAWILDPEGNKIELWEPKRPAQP</sequence>
<evidence type="ECO:0000313" key="4">
    <source>
        <dbReference type="Proteomes" id="UP001139353"/>
    </source>
</evidence>
<dbReference type="InterPro" id="IPR004360">
    <property type="entry name" value="Glyas_Fos-R_dOase_dom"/>
</dbReference>
<comment type="caution">
    <text evidence="3">The sequence shown here is derived from an EMBL/GenBank/DDBJ whole genome shotgun (WGS) entry which is preliminary data.</text>
</comment>
<dbReference type="RefSeq" id="WP_275683040.1">
    <property type="nucleotide sequence ID" value="NZ_JAJLJH010000003.1"/>
</dbReference>
<dbReference type="InterPro" id="IPR037523">
    <property type="entry name" value="VOC_core"/>
</dbReference>
<dbReference type="SUPFAM" id="SSF54593">
    <property type="entry name" value="Glyoxalase/Bleomycin resistance protein/Dihydroxybiphenyl dioxygenase"/>
    <property type="match status" value="1"/>
</dbReference>
<feature type="chain" id="PRO_5040855640" evidence="1">
    <location>
        <begin position="23"/>
        <end position="154"/>
    </location>
</feature>
<proteinExistence type="predicted"/>
<feature type="domain" description="VOC" evidence="2">
    <location>
        <begin position="33"/>
        <end position="148"/>
    </location>
</feature>
<name>A0A9X2C2L9_9BURK</name>
<dbReference type="InterPro" id="IPR029068">
    <property type="entry name" value="Glyas_Bleomycin-R_OHBP_Dase"/>
</dbReference>
<dbReference type="PANTHER" id="PTHR33993">
    <property type="entry name" value="GLYOXALASE-RELATED"/>
    <property type="match status" value="1"/>
</dbReference>
<dbReference type="Pfam" id="PF00903">
    <property type="entry name" value="Glyoxalase"/>
    <property type="match status" value="1"/>
</dbReference>
<dbReference type="EMBL" id="JAJLJH010000003">
    <property type="protein sequence ID" value="MCK9687004.1"/>
    <property type="molecule type" value="Genomic_DNA"/>
</dbReference>
<gene>
    <name evidence="3" type="ORF">LPC04_14930</name>
</gene>
<keyword evidence="1" id="KW-0732">Signal</keyword>
<dbReference type="PROSITE" id="PS51819">
    <property type="entry name" value="VOC"/>
    <property type="match status" value="1"/>
</dbReference>
<accession>A0A9X2C2L9</accession>
<dbReference type="Gene3D" id="3.10.180.10">
    <property type="entry name" value="2,3-Dihydroxybiphenyl 1,2-Dioxygenase, domain 1"/>
    <property type="match status" value="1"/>
</dbReference>
<evidence type="ECO:0000259" key="2">
    <source>
        <dbReference type="PROSITE" id="PS51819"/>
    </source>
</evidence>
<organism evidence="3 4">
    <name type="scientific">Scleromatobacter humisilvae</name>
    <dbReference type="NCBI Taxonomy" id="2897159"/>
    <lineage>
        <taxon>Bacteria</taxon>
        <taxon>Pseudomonadati</taxon>
        <taxon>Pseudomonadota</taxon>
        <taxon>Betaproteobacteria</taxon>
        <taxon>Burkholderiales</taxon>
        <taxon>Sphaerotilaceae</taxon>
        <taxon>Scleromatobacter</taxon>
    </lineage>
</organism>
<protein>
    <submittedName>
        <fullName evidence="3">VOC family protein</fullName>
    </submittedName>
</protein>